<evidence type="ECO:0000259" key="2">
    <source>
        <dbReference type="Pfam" id="PF13456"/>
    </source>
</evidence>
<dbReference type="Gene3D" id="3.30.420.10">
    <property type="entry name" value="Ribonuclease H-like superfamily/Ribonuclease H"/>
    <property type="match status" value="1"/>
</dbReference>
<dbReference type="InterPro" id="IPR036397">
    <property type="entry name" value="RNaseH_sf"/>
</dbReference>
<evidence type="ECO:0000313" key="4">
    <source>
        <dbReference type="Proteomes" id="UP001280121"/>
    </source>
</evidence>
<dbReference type="InterPro" id="IPR044730">
    <property type="entry name" value="RNase_H-like_dom_plant"/>
</dbReference>
<dbReference type="SUPFAM" id="SSF53098">
    <property type="entry name" value="Ribonuclease H-like"/>
    <property type="match status" value="1"/>
</dbReference>
<proteinExistence type="predicted"/>
<dbReference type="EMBL" id="JANJYI010000005">
    <property type="protein sequence ID" value="KAK2649115.1"/>
    <property type="molecule type" value="Genomic_DNA"/>
</dbReference>
<dbReference type="PANTHER" id="PTHR31635">
    <property type="entry name" value="REVERSE TRANSCRIPTASE DOMAIN-CONTAINING PROTEIN-RELATED"/>
    <property type="match status" value="1"/>
</dbReference>
<dbReference type="InterPro" id="IPR000477">
    <property type="entry name" value="RT_dom"/>
</dbReference>
<dbReference type="GO" id="GO:0003676">
    <property type="term" value="F:nucleic acid binding"/>
    <property type="evidence" value="ECO:0007669"/>
    <property type="project" value="InterPro"/>
</dbReference>
<dbReference type="CDD" id="cd01650">
    <property type="entry name" value="RT_nLTR_like"/>
    <property type="match status" value="1"/>
</dbReference>
<evidence type="ECO:0000313" key="3">
    <source>
        <dbReference type="EMBL" id="KAK2649115.1"/>
    </source>
</evidence>
<dbReference type="SUPFAM" id="SSF56672">
    <property type="entry name" value="DNA/RNA polymerases"/>
    <property type="match status" value="1"/>
</dbReference>
<dbReference type="InterPro" id="IPR002156">
    <property type="entry name" value="RNaseH_domain"/>
</dbReference>
<dbReference type="Proteomes" id="UP001280121">
    <property type="component" value="Unassembled WGS sequence"/>
</dbReference>
<feature type="domain" description="Reverse transcriptase" evidence="1">
    <location>
        <begin position="207"/>
        <end position="367"/>
    </location>
</feature>
<accession>A0AAD9U724</accession>
<evidence type="ECO:0008006" key="5">
    <source>
        <dbReference type="Google" id="ProtNLM"/>
    </source>
</evidence>
<evidence type="ECO:0000259" key="1">
    <source>
        <dbReference type="Pfam" id="PF00078"/>
    </source>
</evidence>
<protein>
    <recommendedName>
        <fullName evidence="5">Reverse transcriptase domain-containing protein</fullName>
    </recommendedName>
</protein>
<keyword evidence="4" id="KW-1185">Reference proteome</keyword>
<dbReference type="GO" id="GO:0004523">
    <property type="term" value="F:RNA-DNA hybrid ribonuclease activity"/>
    <property type="evidence" value="ECO:0007669"/>
    <property type="project" value="InterPro"/>
</dbReference>
<dbReference type="PANTHER" id="PTHR31635:SF196">
    <property type="entry name" value="REVERSE TRANSCRIPTASE DOMAIN-CONTAINING PROTEIN-RELATED"/>
    <property type="match status" value="1"/>
</dbReference>
<dbReference type="Pfam" id="PF13456">
    <property type="entry name" value="RVT_3"/>
    <property type="match status" value="1"/>
</dbReference>
<dbReference type="InterPro" id="IPR043502">
    <property type="entry name" value="DNA/RNA_pol_sf"/>
</dbReference>
<gene>
    <name evidence="3" type="ORF">Ddye_016604</name>
</gene>
<sequence length="674" mass="76629">MEYKLEIMFLMETKVDHVVMESFRVKLGYAGKLVFNVVGRKGGLCLLWSDNIDVSDFNEVLEDSEKLGEAIFRHLDFWKLDHRPIIIEIYVGLGSVSSNGRYGRRCFHFEECWVDKIVIWIECFQHVHPTLSAEKRNFLDSKFTSEEIKRVIFDMASTRAPRNDRLPTLFYQKFWPIIGSQVTKVCHGVLNDGHSLKSVNKTLIVLIPKSKQLVRTNDFRPISLCNVIYKAVAKAIANRLKGVLGKVIAETQSTFIQGQLITDNAIVGFECIHALRTQKNGQKGALALKLDMSKAYDRVEWGFLEGMMYKLGFSMKWIGRVMQCITSVSFSIFVNGLIYGFFKPTRDLRQGDLLSPYLFFCFARKVFLDLFIVLKDVEIWLVFGAIVGGGDRWIARPTTFKVVSPPDLPPSTKVVELRLPSGCWNEALIREYFFPIDVNMIMSIPCSYTSAKDYLLWHYDKLGSSSVKSGYHFGVSHKDFLEWVYGFVADYHDANKKEMGQPGKRNFVSNYWRPSDVEWCKVNTDVAIRNDVMKMGFGIIIHDSNGVVMASSVQSLNARFPPQMAEAMAICRGLQFAVETGLVPCVMESDAQVVINLLNSVVALLSEVRLIIQDIFSFCEKSFSCSFNFVPRNGKMVAHCLAKLGLSSSVDDFWMEKCPLSVILEVLRDCSRLD</sequence>
<dbReference type="AlphaFoldDB" id="A0AAD9U724"/>
<dbReference type="Pfam" id="PF00078">
    <property type="entry name" value="RVT_1"/>
    <property type="match status" value="1"/>
</dbReference>
<feature type="domain" description="RNase H type-1" evidence="2">
    <location>
        <begin position="523"/>
        <end position="644"/>
    </location>
</feature>
<name>A0AAD9U724_9ROSI</name>
<comment type="caution">
    <text evidence="3">The sequence shown here is derived from an EMBL/GenBank/DDBJ whole genome shotgun (WGS) entry which is preliminary data.</text>
</comment>
<organism evidence="3 4">
    <name type="scientific">Dipteronia dyeriana</name>
    <dbReference type="NCBI Taxonomy" id="168575"/>
    <lineage>
        <taxon>Eukaryota</taxon>
        <taxon>Viridiplantae</taxon>
        <taxon>Streptophyta</taxon>
        <taxon>Embryophyta</taxon>
        <taxon>Tracheophyta</taxon>
        <taxon>Spermatophyta</taxon>
        <taxon>Magnoliopsida</taxon>
        <taxon>eudicotyledons</taxon>
        <taxon>Gunneridae</taxon>
        <taxon>Pentapetalae</taxon>
        <taxon>rosids</taxon>
        <taxon>malvids</taxon>
        <taxon>Sapindales</taxon>
        <taxon>Sapindaceae</taxon>
        <taxon>Hippocastanoideae</taxon>
        <taxon>Acereae</taxon>
        <taxon>Dipteronia</taxon>
    </lineage>
</organism>
<reference evidence="3" key="1">
    <citation type="journal article" date="2023" name="Plant J.">
        <title>Genome sequences and population genomics provide insights into the demographic history, inbreeding, and mutation load of two 'living fossil' tree species of Dipteronia.</title>
        <authorList>
            <person name="Feng Y."/>
            <person name="Comes H.P."/>
            <person name="Chen J."/>
            <person name="Zhu S."/>
            <person name="Lu R."/>
            <person name="Zhang X."/>
            <person name="Li P."/>
            <person name="Qiu J."/>
            <person name="Olsen K.M."/>
            <person name="Qiu Y."/>
        </authorList>
    </citation>
    <scope>NUCLEOTIDE SEQUENCE</scope>
    <source>
        <strain evidence="3">KIB01</strain>
    </source>
</reference>
<dbReference type="CDD" id="cd06222">
    <property type="entry name" value="RNase_H_like"/>
    <property type="match status" value="1"/>
</dbReference>
<dbReference type="InterPro" id="IPR012337">
    <property type="entry name" value="RNaseH-like_sf"/>
</dbReference>